<accession>A0AAW1GX31</accession>
<name>A0AAW1GX31_SAPOF</name>
<dbReference type="FunFam" id="2.115.10.20:FF:000001">
    <property type="entry name" value="Beta-fructofuranosidase, insoluble isoenzyme CWINV1"/>
    <property type="match status" value="1"/>
</dbReference>
<evidence type="ECO:0000256" key="5">
    <source>
        <dbReference type="ARBA" id="ARBA00022801"/>
    </source>
</evidence>
<dbReference type="Pfam" id="PF11837">
    <property type="entry name" value="INV_N"/>
    <property type="match status" value="1"/>
</dbReference>
<keyword evidence="14" id="KW-1185">Reference proteome</keyword>
<organism evidence="13 14">
    <name type="scientific">Saponaria officinalis</name>
    <name type="common">Common soapwort</name>
    <name type="synonym">Lychnis saponaria</name>
    <dbReference type="NCBI Taxonomy" id="3572"/>
    <lineage>
        <taxon>Eukaryota</taxon>
        <taxon>Viridiplantae</taxon>
        <taxon>Streptophyta</taxon>
        <taxon>Embryophyta</taxon>
        <taxon>Tracheophyta</taxon>
        <taxon>Spermatophyta</taxon>
        <taxon>Magnoliopsida</taxon>
        <taxon>eudicotyledons</taxon>
        <taxon>Gunneridae</taxon>
        <taxon>Pentapetalae</taxon>
        <taxon>Caryophyllales</taxon>
        <taxon>Caryophyllaceae</taxon>
        <taxon>Caryophylleae</taxon>
        <taxon>Saponaria</taxon>
    </lineage>
</organism>
<keyword evidence="9" id="KW-0472">Membrane</keyword>
<dbReference type="GO" id="GO:0004564">
    <property type="term" value="F:beta-fructofuranosidase activity"/>
    <property type="evidence" value="ECO:0007669"/>
    <property type="project" value="UniProtKB-EC"/>
</dbReference>
<dbReference type="InterPro" id="IPR050551">
    <property type="entry name" value="Fructan_Metab_Enzymes"/>
</dbReference>
<feature type="domain" description="Glycosyl hydrolase family 32 C-terminal" evidence="11">
    <location>
        <begin position="443"/>
        <end position="634"/>
    </location>
</feature>
<dbReference type="PANTHER" id="PTHR31953">
    <property type="entry name" value="BETA-FRUCTOFURANOSIDASE, INSOLUBLE ISOENZYME CWINV1-RELATED"/>
    <property type="match status" value="1"/>
</dbReference>
<comment type="subcellular location">
    <subcellularLocation>
        <location evidence="1">Vacuole lumen</location>
    </subcellularLocation>
</comment>
<keyword evidence="5 8" id="KW-0378">Hydrolase</keyword>
<dbReference type="FunFam" id="2.60.120.560:FF:000002">
    <property type="entry name" value="Beta-fructofuranosidase, insoluble isoenzyme CWINV1"/>
    <property type="match status" value="1"/>
</dbReference>
<feature type="transmembrane region" description="Helical" evidence="9">
    <location>
        <begin position="643"/>
        <end position="663"/>
    </location>
</feature>
<gene>
    <name evidence="13" type="ORF">RND81_13G051800</name>
</gene>
<dbReference type="InterPro" id="IPR023296">
    <property type="entry name" value="Glyco_hydro_beta-prop_sf"/>
</dbReference>
<dbReference type="Proteomes" id="UP001443914">
    <property type="component" value="Unassembled WGS sequence"/>
</dbReference>
<evidence type="ECO:0000256" key="1">
    <source>
        <dbReference type="ARBA" id="ARBA00004410"/>
    </source>
</evidence>
<dbReference type="SUPFAM" id="SSF75005">
    <property type="entry name" value="Arabinanase/levansucrase/invertase"/>
    <property type="match status" value="1"/>
</dbReference>
<keyword evidence="4" id="KW-0926">Vacuole</keyword>
<keyword evidence="9" id="KW-1133">Transmembrane helix</keyword>
<evidence type="ECO:0000256" key="6">
    <source>
        <dbReference type="ARBA" id="ARBA00023180"/>
    </source>
</evidence>
<dbReference type="InterPro" id="IPR018053">
    <property type="entry name" value="Glyco_hydro_32_AS"/>
</dbReference>
<evidence type="ECO:0000256" key="9">
    <source>
        <dbReference type="SAM" id="Phobius"/>
    </source>
</evidence>
<dbReference type="InterPro" id="IPR013148">
    <property type="entry name" value="Glyco_hydro_32_N"/>
</dbReference>
<dbReference type="InterPro" id="IPR013320">
    <property type="entry name" value="ConA-like_dom_sf"/>
</dbReference>
<feature type="domain" description="Beta-fructofuranosidase N-terminal" evidence="12">
    <location>
        <begin position="10"/>
        <end position="109"/>
    </location>
</feature>
<dbReference type="Gene3D" id="2.115.10.20">
    <property type="entry name" value="Glycosyl hydrolase domain, family 43"/>
    <property type="match status" value="1"/>
</dbReference>
<dbReference type="SUPFAM" id="SSF49899">
    <property type="entry name" value="Concanavalin A-like lectins/glucanases"/>
    <property type="match status" value="1"/>
</dbReference>
<dbReference type="CDD" id="cd18624">
    <property type="entry name" value="GH32_Fruct1-like"/>
    <property type="match status" value="1"/>
</dbReference>
<dbReference type="InterPro" id="IPR021792">
    <property type="entry name" value="Beta-fructofuranosidase_N"/>
</dbReference>
<dbReference type="Gene3D" id="2.60.120.560">
    <property type="entry name" value="Exo-inulinase, domain 1"/>
    <property type="match status" value="1"/>
</dbReference>
<dbReference type="Pfam" id="PF00251">
    <property type="entry name" value="Glyco_hydro_32N"/>
    <property type="match status" value="1"/>
</dbReference>
<dbReference type="EC" id="3.2.1.26" evidence="3"/>
<dbReference type="InterPro" id="IPR001362">
    <property type="entry name" value="Glyco_hydro_32"/>
</dbReference>
<dbReference type="AlphaFoldDB" id="A0AAW1GX31"/>
<dbReference type="PROSITE" id="PS00609">
    <property type="entry name" value="GLYCOSYL_HYDROL_F32"/>
    <property type="match status" value="1"/>
</dbReference>
<keyword evidence="6" id="KW-0325">Glycoprotein</keyword>
<evidence type="ECO:0000313" key="13">
    <source>
        <dbReference type="EMBL" id="KAK9668325.1"/>
    </source>
</evidence>
<sequence length="664" mass="74765">MVDSVLPYAYTPLPPHHAPNGPVKRSWRVGLTVLFGLMALALIMGLVDHTQNIKPAVEDVGVDKTDLLTSSVLDTTLTNMSRGKPYGVSEKANDFPLRGVKSPVFEWNDLQLAWQRTSFHFQPQKNWMNDPNGPLYYKGWYHLFYQYNPEGAIWGNIVWGHAVSKDLINWDHLPLAMVPDEWYDFNGVWTGSATLLPNGQIMMLYTGSTNDSVQVQNLAYPADLSDPLLLNWVKYPGNPVLVPPPGIGKLDFRDPTTAWLTTEGKWRITIGSKTGNKTGIALVYDTVDFKNFRLLDNILHSVRGTGMWECVDFYPVSVSDSDGLDTSVNGPSVKHVLKASMDDDRQDYYALGSYDEGNVSWVPDNPLMDVGIGLRYDWGGKFYASKTFFDQEEERRILWGWIPESDSEATDVKKGWSAVQAIPRTVLYDQKTKSNLLLWPVEEVENLRHKREDFDEIELSPGSVMPLDVESATQMDIIAEFEIDEDVIESLPMSDEQYSCPTSRGAAQRGALGPFGFLVLADNDFSEQTPVYFYIVKTIDGSLKTFFCSDLSRSSIAPDVAKDVYGSTVPVLNGEKLSMRILLDHSIIEAFAQGGRTCITTRVYPTKAIYNYAKLYVFNNATNATVSASIKTWQMSPARMLRYSIWVHLIFMLSTFFVIGRSFY</sequence>
<feature type="domain" description="Glycosyl hydrolase family 32 N-terminal" evidence="10">
    <location>
        <begin position="120"/>
        <end position="440"/>
    </location>
</feature>
<dbReference type="GO" id="GO:0005975">
    <property type="term" value="P:carbohydrate metabolic process"/>
    <property type="evidence" value="ECO:0007669"/>
    <property type="project" value="InterPro"/>
</dbReference>
<keyword evidence="9" id="KW-0812">Transmembrane</keyword>
<evidence type="ECO:0000256" key="3">
    <source>
        <dbReference type="ARBA" id="ARBA00012758"/>
    </source>
</evidence>
<evidence type="ECO:0000256" key="7">
    <source>
        <dbReference type="ARBA" id="ARBA00023295"/>
    </source>
</evidence>
<evidence type="ECO:0000259" key="11">
    <source>
        <dbReference type="Pfam" id="PF08244"/>
    </source>
</evidence>
<evidence type="ECO:0000256" key="8">
    <source>
        <dbReference type="RuleBase" id="RU362110"/>
    </source>
</evidence>
<reference evidence="13" key="1">
    <citation type="submission" date="2024-03" db="EMBL/GenBank/DDBJ databases">
        <title>WGS assembly of Saponaria officinalis var. Norfolk2.</title>
        <authorList>
            <person name="Jenkins J."/>
            <person name="Shu S."/>
            <person name="Grimwood J."/>
            <person name="Barry K."/>
            <person name="Goodstein D."/>
            <person name="Schmutz J."/>
            <person name="Leebens-Mack J."/>
            <person name="Osbourn A."/>
        </authorList>
    </citation>
    <scope>NUCLEOTIDE SEQUENCE [LARGE SCALE GENOMIC DNA]</scope>
    <source>
        <strain evidence="13">JIC</strain>
    </source>
</reference>
<dbReference type="EMBL" id="JBDFQZ010000013">
    <property type="protein sequence ID" value="KAK9668325.1"/>
    <property type="molecule type" value="Genomic_DNA"/>
</dbReference>
<dbReference type="Pfam" id="PF08244">
    <property type="entry name" value="Glyco_hydro_32C"/>
    <property type="match status" value="1"/>
</dbReference>
<dbReference type="SMART" id="SM00640">
    <property type="entry name" value="Glyco_32"/>
    <property type="match status" value="1"/>
</dbReference>
<evidence type="ECO:0000256" key="4">
    <source>
        <dbReference type="ARBA" id="ARBA00022554"/>
    </source>
</evidence>
<dbReference type="GO" id="GO:0005775">
    <property type="term" value="C:vacuolar lumen"/>
    <property type="evidence" value="ECO:0007669"/>
    <property type="project" value="UniProtKB-SubCell"/>
</dbReference>
<keyword evidence="7 8" id="KW-0326">Glycosidase</keyword>
<dbReference type="InterPro" id="IPR013189">
    <property type="entry name" value="Glyco_hydro_32_C"/>
</dbReference>
<evidence type="ECO:0000256" key="2">
    <source>
        <dbReference type="ARBA" id="ARBA00009902"/>
    </source>
</evidence>
<evidence type="ECO:0000313" key="14">
    <source>
        <dbReference type="Proteomes" id="UP001443914"/>
    </source>
</evidence>
<comment type="caution">
    <text evidence="13">The sequence shown here is derived from an EMBL/GenBank/DDBJ whole genome shotgun (WGS) entry which is preliminary data.</text>
</comment>
<proteinExistence type="inferred from homology"/>
<evidence type="ECO:0000259" key="12">
    <source>
        <dbReference type="Pfam" id="PF11837"/>
    </source>
</evidence>
<comment type="similarity">
    <text evidence="2 8">Belongs to the glycosyl hydrolase 32 family.</text>
</comment>
<evidence type="ECO:0000259" key="10">
    <source>
        <dbReference type="Pfam" id="PF00251"/>
    </source>
</evidence>
<protein>
    <recommendedName>
        <fullName evidence="3">beta-fructofuranosidase</fullName>
        <ecNumber evidence="3">3.2.1.26</ecNumber>
    </recommendedName>
</protein>